<evidence type="ECO:0000259" key="2">
    <source>
        <dbReference type="Pfam" id="PF02563"/>
    </source>
</evidence>
<feature type="domain" description="Polysaccharide export protein N-terminal" evidence="2">
    <location>
        <begin position="132"/>
        <end position="197"/>
    </location>
</feature>
<dbReference type="AlphaFoldDB" id="U7D7L9"/>
<dbReference type="STRING" id="1313304.CALK_1146"/>
<keyword evidence="5" id="KW-1185">Reference proteome</keyword>
<reference evidence="4 5" key="1">
    <citation type="journal article" date="2013" name="Environ. Microbiol.">
        <title>Genome analysis of Chitinivibrio alkaliphilus gen. nov., sp. nov., a novel extremely haloalkaliphilic anaerobic chitinolytic bacterium from the candidate phylum Termite Group 3.</title>
        <authorList>
            <person name="Sorokin D.Y."/>
            <person name="Gumerov V.M."/>
            <person name="Rakitin A.L."/>
            <person name="Beletsky A.V."/>
            <person name="Damste J.S."/>
            <person name="Muyzer G."/>
            <person name="Mardanov A.V."/>
            <person name="Ravin N.V."/>
        </authorList>
    </citation>
    <scope>NUCLEOTIDE SEQUENCE [LARGE SCALE GENOMIC DNA]</scope>
    <source>
        <strain evidence="4 5">ACht1</strain>
    </source>
</reference>
<feature type="domain" description="Soluble ligand binding" evidence="3">
    <location>
        <begin position="663"/>
        <end position="714"/>
    </location>
</feature>
<dbReference type="InterPro" id="IPR049712">
    <property type="entry name" value="Poly_export"/>
</dbReference>
<proteinExistence type="predicted"/>
<evidence type="ECO:0000259" key="3">
    <source>
        <dbReference type="Pfam" id="PF10531"/>
    </source>
</evidence>
<dbReference type="Gene3D" id="3.10.560.10">
    <property type="entry name" value="Outer membrane lipoprotein wza domain like"/>
    <property type="match status" value="6"/>
</dbReference>
<accession>U7D7L9</accession>
<dbReference type="OrthoDB" id="9808948at2"/>
<gene>
    <name evidence="4" type="ORF">CALK_1146</name>
</gene>
<protein>
    <submittedName>
        <fullName evidence="4">Putative capsule polysaccharide export protein</fullName>
    </submittedName>
</protein>
<feature type="domain" description="Soluble ligand binding" evidence="3">
    <location>
        <begin position="309"/>
        <end position="358"/>
    </location>
</feature>
<evidence type="ECO:0000313" key="4">
    <source>
        <dbReference type="EMBL" id="ERP31928.1"/>
    </source>
</evidence>
<dbReference type="GO" id="GO:0015159">
    <property type="term" value="F:polysaccharide transmembrane transporter activity"/>
    <property type="evidence" value="ECO:0007669"/>
    <property type="project" value="InterPro"/>
</dbReference>
<organism evidence="4 5">
    <name type="scientific">Chitinivibrio alkaliphilus ACht1</name>
    <dbReference type="NCBI Taxonomy" id="1313304"/>
    <lineage>
        <taxon>Bacteria</taxon>
        <taxon>Pseudomonadati</taxon>
        <taxon>Fibrobacterota</taxon>
        <taxon>Chitinivibrionia</taxon>
        <taxon>Chitinivibrionales</taxon>
        <taxon>Chitinivibrionaceae</taxon>
        <taxon>Chitinivibrio</taxon>
    </lineage>
</organism>
<name>U7D7L9_9BACT</name>
<dbReference type="eggNOG" id="COG1596">
    <property type="taxonomic scope" value="Bacteria"/>
</dbReference>
<dbReference type="RefSeq" id="WP_022636629.1">
    <property type="nucleotide sequence ID" value="NZ_ASJR01000008.1"/>
</dbReference>
<feature type="domain" description="Soluble ligand binding" evidence="3">
    <location>
        <begin position="484"/>
        <end position="535"/>
    </location>
</feature>
<dbReference type="InterPro" id="IPR003715">
    <property type="entry name" value="Poly_export_N"/>
</dbReference>
<feature type="domain" description="Soluble ligand binding" evidence="3">
    <location>
        <begin position="223"/>
        <end position="269"/>
    </location>
</feature>
<dbReference type="PANTHER" id="PTHR33619:SF3">
    <property type="entry name" value="POLYSACCHARIDE EXPORT PROTEIN GFCE-RELATED"/>
    <property type="match status" value="1"/>
</dbReference>
<dbReference type="PANTHER" id="PTHR33619">
    <property type="entry name" value="POLYSACCHARIDE EXPORT PROTEIN GFCE-RELATED"/>
    <property type="match status" value="1"/>
</dbReference>
<dbReference type="Pfam" id="PF02563">
    <property type="entry name" value="Poly_export"/>
    <property type="match status" value="1"/>
</dbReference>
<keyword evidence="1" id="KW-0732">Signal</keyword>
<evidence type="ECO:0000256" key="1">
    <source>
        <dbReference type="ARBA" id="ARBA00022729"/>
    </source>
</evidence>
<dbReference type="Pfam" id="PF10531">
    <property type="entry name" value="SLBB"/>
    <property type="match status" value="5"/>
</dbReference>
<comment type="caution">
    <text evidence="4">The sequence shown here is derived from an EMBL/GenBank/DDBJ whole genome shotgun (WGS) entry which is preliminary data.</text>
</comment>
<dbReference type="Proteomes" id="UP000017148">
    <property type="component" value="Unassembled WGS sequence"/>
</dbReference>
<dbReference type="InterPro" id="IPR019554">
    <property type="entry name" value="Soluble_ligand-bd"/>
</dbReference>
<evidence type="ECO:0000313" key="5">
    <source>
        <dbReference type="Proteomes" id="UP000017148"/>
    </source>
</evidence>
<dbReference type="EMBL" id="ASJR01000008">
    <property type="protein sequence ID" value="ERP31928.1"/>
    <property type="molecule type" value="Genomic_DNA"/>
</dbReference>
<feature type="domain" description="Soluble ligand binding" evidence="3">
    <location>
        <begin position="392"/>
        <end position="423"/>
    </location>
</feature>
<sequence>MAFGILIVFFFLSTVSASQDMDSLFQEHTQQKFDTARREGELFERRRKEGEEIKDREREFRDFTDTVTKKDSEREKEEKDTIDFYNELEDIREFVVSLAPSDDETRPLRRFGIDFIRNYSFSLREEELSFGPVNPDYRLGVGDEVVISMWGEVTFKETYEVSRGGTISPRGIGSITVAGLSLRQLEEKLTRQFSRVYSGVNYGRPNARTHFDVSMGSLRKKQVFIIGDVQNPGVYNIPSLSGIWGALSYAGGVRDKGSLRAIYIRRDGEIVDTVDLYSYFLDTAAIQEKPLASLADYDIIEVAPVQNTIALSGAVHRPAIYELYDEENLADLIQYAGGFLPEAYRGSCTIYRTIPGEGRRVFTVPLDMIDTVQLHKSDSIHVGYLREYDNTIEISGPVQRPGKYSYYEGMHLSDLIDLAGGVEEYLFDHRIEILRTNKDFSKEVLATNIGELLSGNEAYDVELQEWDVVRFYSRWDVEYRDYIVVKGEVQRPGRYFLRDNMTVQDVILLAGGFSQKAYKDTIEVSRISERNHRGGNKSTPKKIPVDDDFFKNDGLVLEHLDYIFVRENSYLRDQEVITLSGEFIYPGKYAKLSQDETLLSLIDRSGGVRNSAYLEGARFIRRKDSIGVVSIDINSLLSDKNEREDIVLEDGDSLYIPTRPRTVQVEGAVFYPSAVKYEPGRSVRHYIDGAGGMTPQGDRRSIYIIRANGEVRRVRRRSGYVNPGSRIVVSKKDDTEGLSGVDIMRLTQSLLGIMTSAVSLALLVDKLD</sequence>